<name>A0AAV6M1J1_9ROSI</name>
<dbReference type="InterPro" id="IPR029485">
    <property type="entry name" value="CAT_C"/>
</dbReference>
<dbReference type="Pfam" id="PF13520">
    <property type="entry name" value="AA_permease_2"/>
    <property type="match status" value="1"/>
</dbReference>
<dbReference type="PIRSF" id="PIRSF006060">
    <property type="entry name" value="AA_transporter"/>
    <property type="match status" value="1"/>
</dbReference>
<feature type="transmembrane region" description="Helical" evidence="6">
    <location>
        <begin position="31"/>
        <end position="48"/>
    </location>
</feature>
<dbReference type="PANTHER" id="PTHR43243">
    <property type="entry name" value="INNER MEMBRANE TRANSPORTER YGJI-RELATED"/>
    <property type="match status" value="1"/>
</dbReference>
<dbReference type="GO" id="GO:0005886">
    <property type="term" value="C:plasma membrane"/>
    <property type="evidence" value="ECO:0007669"/>
    <property type="project" value="TreeGrafter"/>
</dbReference>
<evidence type="ECO:0000256" key="2">
    <source>
        <dbReference type="ARBA" id="ARBA00008572"/>
    </source>
</evidence>
<feature type="domain" description="Cationic amino acid transporter C-terminal" evidence="7">
    <location>
        <begin position="289"/>
        <end position="339"/>
    </location>
</feature>
<comment type="subcellular location">
    <subcellularLocation>
        <location evidence="1">Membrane</location>
        <topology evidence="1">Multi-pass membrane protein</topology>
    </subcellularLocation>
</comment>
<evidence type="ECO:0000256" key="5">
    <source>
        <dbReference type="ARBA" id="ARBA00023136"/>
    </source>
</evidence>
<dbReference type="GO" id="GO:0015189">
    <property type="term" value="F:L-lysine transmembrane transporter activity"/>
    <property type="evidence" value="ECO:0007669"/>
    <property type="project" value="TreeGrafter"/>
</dbReference>
<dbReference type="Pfam" id="PF13906">
    <property type="entry name" value="AA_permease_C"/>
    <property type="match status" value="1"/>
</dbReference>
<feature type="transmembrane region" description="Helical" evidence="6">
    <location>
        <begin position="94"/>
        <end position="114"/>
    </location>
</feature>
<keyword evidence="9" id="KW-1185">Reference proteome</keyword>
<evidence type="ECO:0000259" key="7">
    <source>
        <dbReference type="Pfam" id="PF13906"/>
    </source>
</evidence>
<comment type="similarity">
    <text evidence="2">Belongs to the amino acid-polyamine-organocation (APC) superfamily. Cationic amino acid transporter (CAT) (TC 2.A.3.3) family.</text>
</comment>
<evidence type="ECO:0000313" key="8">
    <source>
        <dbReference type="EMBL" id="KAG6573558.1"/>
    </source>
</evidence>
<evidence type="ECO:0000256" key="4">
    <source>
        <dbReference type="ARBA" id="ARBA00022989"/>
    </source>
</evidence>
<evidence type="ECO:0000256" key="3">
    <source>
        <dbReference type="ARBA" id="ARBA00022692"/>
    </source>
</evidence>
<feature type="non-terminal residue" evidence="8">
    <location>
        <position position="1"/>
    </location>
</feature>
<accession>A0AAV6M1J1</accession>
<keyword evidence="3 6" id="KW-0812">Transmembrane</keyword>
<proteinExistence type="inferred from homology"/>
<dbReference type="InterPro" id="IPR002293">
    <property type="entry name" value="AA/rel_permease1"/>
</dbReference>
<keyword evidence="5 6" id="KW-0472">Membrane</keyword>
<evidence type="ECO:0000256" key="6">
    <source>
        <dbReference type="SAM" id="Phobius"/>
    </source>
</evidence>
<feature type="transmembrane region" description="Helical" evidence="6">
    <location>
        <begin position="292"/>
        <end position="310"/>
    </location>
</feature>
<dbReference type="PANTHER" id="PTHR43243:SF1">
    <property type="entry name" value="CATIONIC AMINO ACID TRANSPORTER 1"/>
    <property type="match status" value="1"/>
</dbReference>
<dbReference type="Proteomes" id="UP000685013">
    <property type="component" value="Chromosome 18"/>
</dbReference>
<dbReference type="AlphaFoldDB" id="A0AAV6M1J1"/>
<sequence length="357" mass="39993">MSWTYTLCNHHPNDFRIHVSFFPDSYNQLDPIAIIVIIVICTLAVASTKGSSRSNYIASIFHVAIILFIVIAGLTKANPNNFTPFAPYGPRGIFVASALLFFAYVGFDAVSTMAKETKNPAKIYLLPYQQIDEDAPFSVAFEAVGWGWAKYIVAAGAIKGMTTVLLVNSIGQARYLTHIARTHIISPWFAKVHQKDWHSSECNSHNGRCNSNNRLLYKLWNPLEPPLYLHSLHLHARSHRPDHSTLPPTTVYWGSSDGWIGLVVSNSIWFLSTLALWFGVPQAKKPRVWGVPLVPWLPSLSIAINLFLLVSIDKASFKRFDIWTGILLIYYILIGLHASYDFVMESKTTSAKVNSSL</sequence>
<feature type="transmembrane region" description="Helical" evidence="6">
    <location>
        <begin position="259"/>
        <end position="280"/>
    </location>
</feature>
<dbReference type="EMBL" id="JAGKQH010000018">
    <property type="protein sequence ID" value="KAG6573558.1"/>
    <property type="molecule type" value="Genomic_DNA"/>
</dbReference>
<dbReference type="GO" id="GO:0005313">
    <property type="term" value="F:L-glutamate transmembrane transporter activity"/>
    <property type="evidence" value="ECO:0007669"/>
    <property type="project" value="TreeGrafter"/>
</dbReference>
<organism evidence="8 9">
    <name type="scientific">Cucurbita argyrosperma subsp. sororia</name>
    <dbReference type="NCBI Taxonomy" id="37648"/>
    <lineage>
        <taxon>Eukaryota</taxon>
        <taxon>Viridiplantae</taxon>
        <taxon>Streptophyta</taxon>
        <taxon>Embryophyta</taxon>
        <taxon>Tracheophyta</taxon>
        <taxon>Spermatophyta</taxon>
        <taxon>Magnoliopsida</taxon>
        <taxon>eudicotyledons</taxon>
        <taxon>Gunneridae</taxon>
        <taxon>Pentapetalae</taxon>
        <taxon>rosids</taxon>
        <taxon>fabids</taxon>
        <taxon>Cucurbitales</taxon>
        <taxon>Cucurbitaceae</taxon>
        <taxon>Cucurbiteae</taxon>
        <taxon>Cucurbita</taxon>
    </lineage>
</organism>
<keyword evidence="4 6" id="KW-1133">Transmembrane helix</keyword>
<reference evidence="8 9" key="1">
    <citation type="journal article" date="2021" name="Hortic Res">
        <title>The domestication of Cucurbita argyrosperma as revealed by the genome of its wild relative.</title>
        <authorList>
            <person name="Barrera-Redondo J."/>
            <person name="Sanchez-de la Vega G."/>
            <person name="Aguirre-Liguori J.A."/>
            <person name="Castellanos-Morales G."/>
            <person name="Gutierrez-Guerrero Y.T."/>
            <person name="Aguirre-Dugua X."/>
            <person name="Aguirre-Planter E."/>
            <person name="Tenaillon M.I."/>
            <person name="Lira-Saade R."/>
            <person name="Eguiarte L.E."/>
        </authorList>
    </citation>
    <scope>NUCLEOTIDE SEQUENCE [LARGE SCALE GENOMIC DNA]</scope>
    <source>
        <strain evidence="8">JBR-2021</strain>
    </source>
</reference>
<feature type="transmembrane region" description="Helical" evidence="6">
    <location>
        <begin position="55"/>
        <end position="74"/>
    </location>
</feature>
<gene>
    <name evidence="8" type="primary">CAT1-4</name>
    <name evidence="8" type="ORF">SDJN03_27445</name>
</gene>
<evidence type="ECO:0000256" key="1">
    <source>
        <dbReference type="ARBA" id="ARBA00004141"/>
    </source>
</evidence>
<evidence type="ECO:0000313" key="9">
    <source>
        <dbReference type="Proteomes" id="UP000685013"/>
    </source>
</evidence>
<comment type="caution">
    <text evidence="8">The sequence shown here is derived from an EMBL/GenBank/DDBJ whole genome shotgun (WGS) entry which is preliminary data.</text>
</comment>
<protein>
    <submittedName>
        <fullName evidence="8">Cationic amino acid transporter 1</fullName>
    </submittedName>
</protein>
<feature type="transmembrane region" description="Helical" evidence="6">
    <location>
        <begin position="322"/>
        <end position="340"/>
    </location>
</feature>